<dbReference type="GO" id="GO:0019148">
    <property type="term" value="F:D-cysteine desulfhydrase activity"/>
    <property type="evidence" value="ECO:0007669"/>
    <property type="project" value="TreeGrafter"/>
</dbReference>
<evidence type="ECO:0000256" key="2">
    <source>
        <dbReference type="ARBA" id="ARBA00008639"/>
    </source>
</evidence>
<dbReference type="OrthoDB" id="9801249at2"/>
<evidence type="ECO:0000313" key="7">
    <source>
        <dbReference type="EMBL" id="PZV78564.1"/>
    </source>
</evidence>
<dbReference type="EMBL" id="QKTX01000017">
    <property type="protein sequence ID" value="PZV78564.1"/>
    <property type="molecule type" value="Genomic_DNA"/>
</dbReference>
<dbReference type="InterPro" id="IPR001926">
    <property type="entry name" value="TrpB-like_PALP"/>
</dbReference>
<dbReference type="InterPro" id="IPR036052">
    <property type="entry name" value="TrpB-like_PALP_sf"/>
</dbReference>
<evidence type="ECO:0000256" key="3">
    <source>
        <dbReference type="ARBA" id="ARBA00022898"/>
    </source>
</evidence>
<dbReference type="Pfam" id="PF00291">
    <property type="entry name" value="PALP"/>
    <property type="match status" value="1"/>
</dbReference>
<reference evidence="7 8" key="1">
    <citation type="submission" date="2018-06" db="EMBL/GenBank/DDBJ databases">
        <title>Genomic Encyclopedia of Archaeal and Bacterial Type Strains, Phase II (KMG-II): from individual species to whole genera.</title>
        <authorList>
            <person name="Goeker M."/>
        </authorList>
    </citation>
    <scope>NUCLEOTIDE SEQUENCE [LARGE SCALE GENOMIC DNA]</scope>
    <source>
        <strain evidence="7 8">T4</strain>
    </source>
</reference>
<keyword evidence="3 5" id="KW-0663">Pyridoxal phosphate</keyword>
<evidence type="ECO:0000256" key="5">
    <source>
        <dbReference type="PIRSR" id="PIRSR006278-2"/>
    </source>
</evidence>
<dbReference type="RefSeq" id="WP_111394591.1">
    <property type="nucleotide sequence ID" value="NZ_QKTX01000017.1"/>
</dbReference>
<comment type="cofactor">
    <cofactor evidence="1">
        <name>pyridoxal 5'-phosphate</name>
        <dbReference type="ChEBI" id="CHEBI:597326"/>
    </cofactor>
</comment>
<proteinExistence type="inferred from homology"/>
<sequence>MLPIHPTDTTPLFHSLFEEKKLEVAILRLDQIHCEISGNKFFKLKYNLEEAKKQGKPAVLTFGGAYSNHIYATASAAREAGLASIGIIRGDGMDSNNPTLIHAREQEMRLHFVSREDYRKKNSKAYIDQLLSQFGDVYLIPEGGTNALAIKGTADILQKKHQDYTHICTSIGTGGTFAGLAKSLLTHQNLLGFSSLKGEFMRAEIRNLLHESGITSKGKWEVLSQYHFGGYAKWTDELIDFIHWFWSEFRIPLDPIYTGKMAYAFFDLVRKNHFPESARILLIHTGGLQGNAGFTKRTGIQLPTP</sequence>
<evidence type="ECO:0000256" key="1">
    <source>
        <dbReference type="ARBA" id="ARBA00001933"/>
    </source>
</evidence>
<accession>A0A326RK91</accession>
<evidence type="ECO:0000313" key="8">
    <source>
        <dbReference type="Proteomes" id="UP000248917"/>
    </source>
</evidence>
<dbReference type="PANTHER" id="PTHR43780">
    <property type="entry name" value="1-AMINOCYCLOPROPANE-1-CARBOXYLATE DEAMINASE-RELATED"/>
    <property type="match status" value="1"/>
</dbReference>
<comment type="similarity">
    <text evidence="2">Belongs to the ACC deaminase/D-cysteine desulfhydrase family.</text>
</comment>
<dbReference type="Proteomes" id="UP000248917">
    <property type="component" value="Unassembled WGS sequence"/>
</dbReference>
<dbReference type="PANTHER" id="PTHR43780:SF2">
    <property type="entry name" value="1-AMINOCYCLOPROPANE-1-CARBOXYLATE DEAMINASE-RELATED"/>
    <property type="match status" value="1"/>
</dbReference>
<dbReference type="AlphaFoldDB" id="A0A326RK91"/>
<dbReference type="Gene3D" id="3.40.50.1100">
    <property type="match status" value="2"/>
</dbReference>
<feature type="active site" description="Nucleophile" evidence="4">
    <location>
        <position position="67"/>
    </location>
</feature>
<evidence type="ECO:0000256" key="4">
    <source>
        <dbReference type="PIRSR" id="PIRSR006278-1"/>
    </source>
</evidence>
<feature type="modified residue" description="N6-(pyridoxal phosphate)lysine" evidence="5">
    <location>
        <position position="40"/>
    </location>
</feature>
<gene>
    <name evidence="7" type="ORF">CLV31_11772</name>
</gene>
<name>A0A326RK91_9BACT</name>
<dbReference type="PIRSF" id="PIRSF006278">
    <property type="entry name" value="ACCD_DCysDesulf"/>
    <property type="match status" value="1"/>
</dbReference>
<feature type="domain" description="Tryptophan synthase beta chain-like PALP" evidence="6">
    <location>
        <begin position="9"/>
        <end position="286"/>
    </location>
</feature>
<protein>
    <submittedName>
        <fullName evidence="7">1-aminocyclopropane-1-carboxylate deaminase/D-cysteine desulfhydrase-like pyridoxal-dependent ACC family enzyme</fullName>
    </submittedName>
</protein>
<organism evidence="7 8">
    <name type="scientific">Algoriphagus aquaeductus</name>
    <dbReference type="NCBI Taxonomy" id="475299"/>
    <lineage>
        <taxon>Bacteria</taxon>
        <taxon>Pseudomonadati</taxon>
        <taxon>Bacteroidota</taxon>
        <taxon>Cytophagia</taxon>
        <taxon>Cytophagales</taxon>
        <taxon>Cyclobacteriaceae</taxon>
        <taxon>Algoriphagus</taxon>
    </lineage>
</organism>
<evidence type="ECO:0000259" key="6">
    <source>
        <dbReference type="Pfam" id="PF00291"/>
    </source>
</evidence>
<comment type="caution">
    <text evidence="7">The sequence shown here is derived from an EMBL/GenBank/DDBJ whole genome shotgun (WGS) entry which is preliminary data.</text>
</comment>
<keyword evidence="8" id="KW-1185">Reference proteome</keyword>
<dbReference type="InterPro" id="IPR027278">
    <property type="entry name" value="ACCD_DCysDesulf"/>
</dbReference>
<dbReference type="SUPFAM" id="SSF53686">
    <property type="entry name" value="Tryptophan synthase beta subunit-like PLP-dependent enzymes"/>
    <property type="match status" value="1"/>
</dbReference>